<protein>
    <submittedName>
        <fullName evidence="19">Periplasmic protein involved in polysaccharide export</fullName>
    </submittedName>
</protein>
<evidence type="ECO:0000256" key="5">
    <source>
        <dbReference type="ARBA" id="ARBA00022597"/>
    </source>
</evidence>
<gene>
    <name evidence="19" type="ordered locus">Solca_3177</name>
</gene>
<dbReference type="PROSITE" id="PS51257">
    <property type="entry name" value="PROKAR_LIPOPROTEIN"/>
    <property type="match status" value="1"/>
</dbReference>
<sequence length="257" mass="28617">MKFTHYITSVFVLLSSFLVVSCSSTENIAYFKGAGTKQTAPQQAINSYEPLIQPNDIVSVTISSLSPEATQMFNPQSNTGNSNSLELRQLDGYLVDKNGNIELPILGVLKIQGLTTEATSELIKSRLTNYLKEPTVKVKFLNFKISVLGEVARPNVYNIPNEKISITEALSMAGDITIYGMRENVLLIREENGVRQFARIDMNKTDVFSSPYYYLHKGDVIYVEPGPRKVYASENRTYQVLTVLIGLLNVAAIYAIK</sequence>
<dbReference type="PANTHER" id="PTHR33619:SF3">
    <property type="entry name" value="POLYSACCHARIDE EXPORT PROTEIN GFCE-RELATED"/>
    <property type="match status" value="1"/>
</dbReference>
<evidence type="ECO:0000259" key="18">
    <source>
        <dbReference type="Pfam" id="PF22461"/>
    </source>
</evidence>
<dbReference type="eggNOG" id="COG1596">
    <property type="taxonomic scope" value="Bacteria"/>
</dbReference>
<keyword evidence="12" id="KW-0564">Palmitate</keyword>
<dbReference type="InterPro" id="IPR054765">
    <property type="entry name" value="SLBB_dom"/>
</dbReference>
<organism evidence="19 20">
    <name type="scientific">Solitalea canadensis (strain ATCC 29591 / DSM 3403 / JCM 21819 / LMG 8368 / NBRC 15130 / NCIMB 12057 / USAM 9D)</name>
    <name type="common">Flexibacter canadensis</name>
    <dbReference type="NCBI Taxonomy" id="929556"/>
    <lineage>
        <taxon>Bacteria</taxon>
        <taxon>Pseudomonadati</taxon>
        <taxon>Bacteroidota</taxon>
        <taxon>Sphingobacteriia</taxon>
        <taxon>Sphingobacteriales</taxon>
        <taxon>Sphingobacteriaceae</taxon>
        <taxon>Solitalea</taxon>
    </lineage>
</organism>
<keyword evidence="20" id="KW-1185">Reference proteome</keyword>
<dbReference type="GO" id="GO:0015159">
    <property type="term" value="F:polysaccharide transmembrane transporter activity"/>
    <property type="evidence" value="ECO:0007669"/>
    <property type="project" value="InterPro"/>
</dbReference>
<keyword evidence="6 15" id="KW-0812">Transmembrane</keyword>
<reference evidence="19" key="1">
    <citation type="submission" date="2012-02" db="EMBL/GenBank/DDBJ databases">
        <title>The complete genome of Solitalea canadensis DSM 3403.</title>
        <authorList>
            <consortium name="US DOE Joint Genome Institute (JGI-PGF)"/>
            <person name="Lucas S."/>
            <person name="Copeland A."/>
            <person name="Lapidus A."/>
            <person name="Glavina del Rio T."/>
            <person name="Dalin E."/>
            <person name="Tice H."/>
            <person name="Bruce D."/>
            <person name="Goodwin L."/>
            <person name="Pitluck S."/>
            <person name="Peters L."/>
            <person name="Ovchinnikova G."/>
            <person name="Lu M."/>
            <person name="Kyrpides N."/>
            <person name="Mavromatis K."/>
            <person name="Ivanova N."/>
            <person name="Brettin T."/>
            <person name="Detter J.C."/>
            <person name="Han C."/>
            <person name="Larimer F."/>
            <person name="Land M."/>
            <person name="Hauser L."/>
            <person name="Markowitz V."/>
            <person name="Cheng J.-F."/>
            <person name="Hugenholtz P."/>
            <person name="Woyke T."/>
            <person name="Wu D."/>
            <person name="Spring S."/>
            <person name="Schroeder M."/>
            <person name="Kopitz M."/>
            <person name="Brambilla E."/>
            <person name="Klenk H.-P."/>
            <person name="Eisen J.A."/>
        </authorList>
    </citation>
    <scope>NUCLEOTIDE SEQUENCE</scope>
    <source>
        <strain evidence="19">DSM 3403</strain>
    </source>
</reference>
<feature type="domain" description="SLBB" evidence="18">
    <location>
        <begin position="144"/>
        <end position="223"/>
    </location>
</feature>
<keyword evidence="14" id="KW-0449">Lipoprotein</keyword>
<evidence type="ECO:0000256" key="12">
    <source>
        <dbReference type="ARBA" id="ARBA00023139"/>
    </source>
</evidence>
<keyword evidence="10" id="KW-0626">Porin</keyword>
<dbReference type="OrthoDB" id="662756at2"/>
<proteinExistence type="inferred from homology"/>
<keyword evidence="9" id="KW-0406">Ion transport</keyword>
<keyword evidence="3" id="KW-0813">Transport</keyword>
<dbReference type="InterPro" id="IPR003715">
    <property type="entry name" value="Poly_export_N"/>
</dbReference>
<evidence type="ECO:0000313" key="19">
    <source>
        <dbReference type="EMBL" id="AFD08190.1"/>
    </source>
</evidence>
<evidence type="ECO:0000313" key="20">
    <source>
        <dbReference type="Proteomes" id="UP000007590"/>
    </source>
</evidence>
<name>H8KNQ7_SOLCM</name>
<dbReference type="GO" id="GO:0015288">
    <property type="term" value="F:porin activity"/>
    <property type="evidence" value="ECO:0007669"/>
    <property type="project" value="UniProtKB-KW"/>
</dbReference>
<keyword evidence="7 16" id="KW-0732">Signal</keyword>
<keyword evidence="15" id="KW-1133">Transmembrane helix</keyword>
<keyword evidence="4" id="KW-1134">Transmembrane beta strand</keyword>
<dbReference type="GO" id="GO:0006811">
    <property type="term" value="P:monoatomic ion transport"/>
    <property type="evidence" value="ECO:0007669"/>
    <property type="project" value="UniProtKB-KW"/>
</dbReference>
<dbReference type="KEGG" id="scn:Solca_3177"/>
<evidence type="ECO:0000256" key="4">
    <source>
        <dbReference type="ARBA" id="ARBA00022452"/>
    </source>
</evidence>
<dbReference type="RefSeq" id="WP_014681415.1">
    <property type="nucleotide sequence ID" value="NC_017770.1"/>
</dbReference>
<feature type="signal peptide" evidence="16">
    <location>
        <begin position="1"/>
        <end position="21"/>
    </location>
</feature>
<keyword evidence="13" id="KW-0998">Cell outer membrane</keyword>
<evidence type="ECO:0000256" key="13">
    <source>
        <dbReference type="ARBA" id="ARBA00023237"/>
    </source>
</evidence>
<dbReference type="Proteomes" id="UP000007590">
    <property type="component" value="Chromosome"/>
</dbReference>
<dbReference type="PANTHER" id="PTHR33619">
    <property type="entry name" value="POLYSACCHARIDE EXPORT PROTEIN GFCE-RELATED"/>
    <property type="match status" value="1"/>
</dbReference>
<keyword evidence="5" id="KW-0762">Sugar transport</keyword>
<evidence type="ECO:0000256" key="11">
    <source>
        <dbReference type="ARBA" id="ARBA00023136"/>
    </source>
</evidence>
<dbReference type="AlphaFoldDB" id="H8KNQ7"/>
<evidence type="ECO:0000256" key="7">
    <source>
        <dbReference type="ARBA" id="ARBA00022729"/>
    </source>
</evidence>
<evidence type="ECO:0000256" key="1">
    <source>
        <dbReference type="ARBA" id="ARBA00004571"/>
    </source>
</evidence>
<evidence type="ECO:0000256" key="10">
    <source>
        <dbReference type="ARBA" id="ARBA00023114"/>
    </source>
</evidence>
<evidence type="ECO:0000256" key="16">
    <source>
        <dbReference type="SAM" id="SignalP"/>
    </source>
</evidence>
<dbReference type="EMBL" id="CP003349">
    <property type="protein sequence ID" value="AFD08190.1"/>
    <property type="molecule type" value="Genomic_DNA"/>
</dbReference>
<comment type="similarity">
    <text evidence="2">Belongs to the BexD/CtrA/VexA family.</text>
</comment>
<feature type="chain" id="PRO_5003613225" evidence="16">
    <location>
        <begin position="22"/>
        <end position="257"/>
    </location>
</feature>
<dbReference type="HOGENOM" id="CLU_038343_1_0_10"/>
<feature type="domain" description="Polysaccharide export protein N-terminal" evidence="17">
    <location>
        <begin position="47"/>
        <end position="139"/>
    </location>
</feature>
<evidence type="ECO:0000256" key="15">
    <source>
        <dbReference type="SAM" id="Phobius"/>
    </source>
</evidence>
<dbReference type="Gene3D" id="3.10.560.10">
    <property type="entry name" value="Outer membrane lipoprotein wza domain like"/>
    <property type="match status" value="1"/>
</dbReference>
<evidence type="ECO:0000256" key="3">
    <source>
        <dbReference type="ARBA" id="ARBA00022448"/>
    </source>
</evidence>
<dbReference type="Pfam" id="PF22461">
    <property type="entry name" value="SLBB_2"/>
    <property type="match status" value="1"/>
</dbReference>
<dbReference type="InterPro" id="IPR049712">
    <property type="entry name" value="Poly_export"/>
</dbReference>
<evidence type="ECO:0000256" key="6">
    <source>
        <dbReference type="ARBA" id="ARBA00022692"/>
    </source>
</evidence>
<dbReference type="Gene3D" id="3.30.1950.10">
    <property type="entry name" value="wza like domain"/>
    <property type="match status" value="1"/>
</dbReference>
<evidence type="ECO:0000259" key="17">
    <source>
        <dbReference type="Pfam" id="PF02563"/>
    </source>
</evidence>
<dbReference type="Pfam" id="PF02563">
    <property type="entry name" value="Poly_export"/>
    <property type="match status" value="1"/>
</dbReference>
<keyword evidence="11 15" id="KW-0472">Membrane</keyword>
<accession>H8KNQ7</accession>
<evidence type="ECO:0000256" key="9">
    <source>
        <dbReference type="ARBA" id="ARBA00023065"/>
    </source>
</evidence>
<evidence type="ECO:0000256" key="8">
    <source>
        <dbReference type="ARBA" id="ARBA00023047"/>
    </source>
</evidence>
<keyword evidence="8" id="KW-0625">Polysaccharide transport</keyword>
<dbReference type="GO" id="GO:0046930">
    <property type="term" value="C:pore complex"/>
    <property type="evidence" value="ECO:0007669"/>
    <property type="project" value="UniProtKB-KW"/>
</dbReference>
<feature type="transmembrane region" description="Helical" evidence="15">
    <location>
        <begin position="238"/>
        <end position="256"/>
    </location>
</feature>
<evidence type="ECO:0000256" key="2">
    <source>
        <dbReference type="ARBA" id="ARBA00009450"/>
    </source>
</evidence>
<dbReference type="GO" id="GO:0009279">
    <property type="term" value="C:cell outer membrane"/>
    <property type="evidence" value="ECO:0007669"/>
    <property type="project" value="UniProtKB-SubCell"/>
</dbReference>
<comment type="subcellular location">
    <subcellularLocation>
        <location evidence="1">Cell outer membrane</location>
        <topology evidence="1">Multi-pass membrane protein</topology>
    </subcellularLocation>
</comment>
<dbReference type="STRING" id="929556.Solca_3177"/>
<evidence type="ECO:0000256" key="14">
    <source>
        <dbReference type="ARBA" id="ARBA00023288"/>
    </source>
</evidence>